<comment type="similarity">
    <text evidence="1">Belongs to the PA28 family.</text>
</comment>
<dbReference type="GO" id="GO:2000045">
    <property type="term" value="P:regulation of G1/S transition of mitotic cell cycle"/>
    <property type="evidence" value="ECO:0007669"/>
    <property type="project" value="TreeGrafter"/>
</dbReference>
<keyword evidence="5" id="KW-1185">Reference proteome</keyword>
<evidence type="ECO:0000256" key="2">
    <source>
        <dbReference type="ARBA" id="ARBA00022942"/>
    </source>
</evidence>
<keyword evidence="2" id="KW-0647">Proteasome</keyword>
<dbReference type="OrthoDB" id="10591046at2759"/>
<dbReference type="PANTHER" id="PTHR10660:SF2">
    <property type="entry name" value="LD45860P"/>
    <property type="match status" value="1"/>
</dbReference>
<dbReference type="Gene3D" id="1.20.120.180">
    <property type="entry name" value="Proteasome activator pa28, C-terminal domain"/>
    <property type="match status" value="1"/>
</dbReference>
<dbReference type="GO" id="GO:0061133">
    <property type="term" value="F:endopeptidase activator activity"/>
    <property type="evidence" value="ECO:0007669"/>
    <property type="project" value="TreeGrafter"/>
</dbReference>
<sequence length="309" mass="36719">MGQCQLIDHTRLHVEMSSSFSGNVVSITRPSNRMESFFKEHLSHDIEHVRCNYSYVMSFHHSFVQSIDTILKQFIPNMVFYLKEYIKQELNDKKEVQMMNTVCADLERFFPILINNNEIDDLLRSYTNVEIGFDQMSSHPCLPLYHFKAIFLPDGMFPENVVFRKIYNDIRPKMEDICNQLWRLEYGICVLMPAMDDSNNIGVSVQREVRSWINSVWKCASELMIADGWQDYANSRIGYLRELFKYRQMVDVRQGYLQWERGYFRFVRHSLQSLWLNLLMLQHSTIQNVELVMRPRIDQMAKHSAKVLN</sequence>
<name>A0A9Q0M8T0_BLOTA</name>
<dbReference type="InterPro" id="IPR036252">
    <property type="entry name" value="Proteasome_activ_sf"/>
</dbReference>
<dbReference type="InterPro" id="IPR036997">
    <property type="entry name" value="PA28_C_sf"/>
</dbReference>
<dbReference type="SUPFAM" id="SSF47216">
    <property type="entry name" value="Proteasome activator"/>
    <property type="match status" value="1"/>
</dbReference>
<evidence type="ECO:0000259" key="3">
    <source>
        <dbReference type="Pfam" id="PF02252"/>
    </source>
</evidence>
<dbReference type="PANTHER" id="PTHR10660">
    <property type="entry name" value="PROTEASOME REGULATOR PA28"/>
    <property type="match status" value="1"/>
</dbReference>
<dbReference type="InterPro" id="IPR009077">
    <property type="entry name" value="Proteasome_activ_PA28"/>
</dbReference>
<accession>A0A9Q0M8T0</accession>
<reference evidence="4" key="1">
    <citation type="submission" date="2022-12" db="EMBL/GenBank/DDBJ databases">
        <title>Genome assemblies of Blomia tropicalis.</title>
        <authorList>
            <person name="Cui Y."/>
        </authorList>
    </citation>
    <scope>NUCLEOTIDE SEQUENCE</scope>
    <source>
        <tissue evidence="4">Adult mites</tissue>
    </source>
</reference>
<comment type="caution">
    <text evidence="4">The sequence shown here is derived from an EMBL/GenBank/DDBJ whole genome shotgun (WGS) entry which is preliminary data.</text>
</comment>
<evidence type="ECO:0000256" key="1">
    <source>
        <dbReference type="ARBA" id="ARBA00005883"/>
    </source>
</evidence>
<dbReference type="AlphaFoldDB" id="A0A9Q0M8T0"/>
<dbReference type="InterPro" id="IPR003186">
    <property type="entry name" value="PA28_C"/>
</dbReference>
<protein>
    <recommendedName>
        <fullName evidence="3">Proteasome activator PA28 C-terminal domain-containing protein</fullName>
    </recommendedName>
</protein>
<evidence type="ECO:0000313" key="5">
    <source>
        <dbReference type="Proteomes" id="UP001142055"/>
    </source>
</evidence>
<evidence type="ECO:0000313" key="4">
    <source>
        <dbReference type="EMBL" id="KAJ6220182.1"/>
    </source>
</evidence>
<organism evidence="4 5">
    <name type="scientific">Blomia tropicalis</name>
    <name type="common">Mite</name>
    <dbReference type="NCBI Taxonomy" id="40697"/>
    <lineage>
        <taxon>Eukaryota</taxon>
        <taxon>Metazoa</taxon>
        <taxon>Ecdysozoa</taxon>
        <taxon>Arthropoda</taxon>
        <taxon>Chelicerata</taxon>
        <taxon>Arachnida</taxon>
        <taxon>Acari</taxon>
        <taxon>Acariformes</taxon>
        <taxon>Sarcoptiformes</taxon>
        <taxon>Astigmata</taxon>
        <taxon>Glycyphagoidea</taxon>
        <taxon>Echimyopodidae</taxon>
        <taxon>Blomia</taxon>
    </lineage>
</organism>
<proteinExistence type="inferred from homology"/>
<feature type="domain" description="Proteasome activator PA28 C-terminal" evidence="3">
    <location>
        <begin position="158"/>
        <end position="299"/>
    </location>
</feature>
<dbReference type="GO" id="GO:0005654">
    <property type="term" value="C:nucleoplasm"/>
    <property type="evidence" value="ECO:0007669"/>
    <property type="project" value="TreeGrafter"/>
</dbReference>
<dbReference type="GO" id="GO:0005737">
    <property type="term" value="C:cytoplasm"/>
    <property type="evidence" value="ECO:0007669"/>
    <property type="project" value="TreeGrafter"/>
</dbReference>
<dbReference type="Proteomes" id="UP001142055">
    <property type="component" value="Chromosome 2"/>
</dbReference>
<dbReference type="GO" id="GO:0008537">
    <property type="term" value="C:proteasome activator complex"/>
    <property type="evidence" value="ECO:0007669"/>
    <property type="project" value="InterPro"/>
</dbReference>
<dbReference type="GO" id="GO:0061136">
    <property type="term" value="P:regulation of proteasomal protein catabolic process"/>
    <property type="evidence" value="ECO:0007669"/>
    <property type="project" value="TreeGrafter"/>
</dbReference>
<dbReference type="Pfam" id="PF02252">
    <property type="entry name" value="PA28_C"/>
    <property type="match status" value="1"/>
</dbReference>
<dbReference type="EMBL" id="JAPWDV010000002">
    <property type="protein sequence ID" value="KAJ6220182.1"/>
    <property type="molecule type" value="Genomic_DNA"/>
</dbReference>
<gene>
    <name evidence="4" type="ORF">RDWZM_005994</name>
</gene>